<reference evidence="2" key="1">
    <citation type="submission" date="2020-08" db="EMBL/GenBank/DDBJ databases">
        <title>Multicomponent nature underlies the extraordinary mechanical properties of spider dragline silk.</title>
        <authorList>
            <person name="Kono N."/>
            <person name="Nakamura H."/>
            <person name="Mori M."/>
            <person name="Yoshida Y."/>
            <person name="Ohtoshi R."/>
            <person name="Malay A.D."/>
            <person name="Moran D.A.P."/>
            <person name="Tomita M."/>
            <person name="Numata K."/>
            <person name="Arakawa K."/>
        </authorList>
    </citation>
    <scope>NUCLEOTIDE SEQUENCE</scope>
</reference>
<dbReference type="AlphaFoldDB" id="A0A8X6VMQ9"/>
<evidence type="ECO:0000256" key="1">
    <source>
        <dbReference type="SAM" id="MobiDB-lite"/>
    </source>
</evidence>
<protein>
    <submittedName>
        <fullName evidence="2">Uncharacterized protein</fullName>
    </submittedName>
</protein>
<comment type="caution">
    <text evidence="2">The sequence shown here is derived from an EMBL/GenBank/DDBJ whole genome shotgun (WGS) entry which is preliminary data.</text>
</comment>
<gene>
    <name evidence="2" type="ORF">TNCV_283931</name>
</gene>
<feature type="region of interest" description="Disordered" evidence="1">
    <location>
        <begin position="171"/>
        <end position="201"/>
    </location>
</feature>
<dbReference type="Proteomes" id="UP000887159">
    <property type="component" value="Unassembled WGS sequence"/>
</dbReference>
<sequence length="317" mass="35918">MTMESNQAIEMTYGTEILTDGNGTENMTEPNQTGNDMDQFLPPSIPGTPQLSSCQRRRDCITLIDLYTSSIEHIKASLRQLQVKRPIADQPSSFLDHIFKEHEQRLSDYTRLLNLTVIKSTAVKRKETDIGFVSFPTCKLSKNLRTNANPDSNFCINLSYKFNGLEIQEPSSNPVAGTSTGNPSATNTTKNSTTIVSDNDKKLPPPIMLKITDDYRVQMKIVNNFLPKIRNKMSGEYFKLYCDTHDQFHELNAFLEAQNFEFYSITPKHLRPIKVVIKGLPKDTKTHEIHQDLLGDSPLTGSPNLPDVQQTNHYPFF</sequence>
<accession>A0A8X6VMQ9</accession>
<proteinExistence type="predicted"/>
<evidence type="ECO:0000313" key="3">
    <source>
        <dbReference type="Proteomes" id="UP000887159"/>
    </source>
</evidence>
<evidence type="ECO:0000313" key="2">
    <source>
        <dbReference type="EMBL" id="GFY12290.1"/>
    </source>
</evidence>
<name>A0A8X6VMQ9_TRICX</name>
<organism evidence="2 3">
    <name type="scientific">Trichonephila clavipes</name>
    <name type="common">Golden silk orbweaver</name>
    <name type="synonym">Nephila clavipes</name>
    <dbReference type="NCBI Taxonomy" id="2585209"/>
    <lineage>
        <taxon>Eukaryota</taxon>
        <taxon>Metazoa</taxon>
        <taxon>Ecdysozoa</taxon>
        <taxon>Arthropoda</taxon>
        <taxon>Chelicerata</taxon>
        <taxon>Arachnida</taxon>
        <taxon>Araneae</taxon>
        <taxon>Araneomorphae</taxon>
        <taxon>Entelegynae</taxon>
        <taxon>Araneoidea</taxon>
        <taxon>Nephilidae</taxon>
        <taxon>Trichonephila</taxon>
    </lineage>
</organism>
<keyword evidence="3" id="KW-1185">Reference proteome</keyword>
<feature type="compositionally biased region" description="Polar residues" evidence="1">
    <location>
        <begin position="171"/>
        <end position="197"/>
    </location>
</feature>
<dbReference type="EMBL" id="BMAU01021313">
    <property type="protein sequence ID" value="GFY12290.1"/>
    <property type="molecule type" value="Genomic_DNA"/>
</dbReference>